<proteinExistence type="predicted"/>
<dbReference type="Gene3D" id="3.10.450.310">
    <property type="match status" value="1"/>
</dbReference>
<feature type="domain" description="Regulatory protein YycH" evidence="2">
    <location>
        <begin position="4"/>
        <end position="452"/>
    </location>
</feature>
<dbReference type="CDD" id="cd15787">
    <property type="entry name" value="YycH_N"/>
    <property type="match status" value="1"/>
</dbReference>
<dbReference type="EMBL" id="CP035232">
    <property type="protein sequence ID" value="QAT67681.1"/>
    <property type="molecule type" value="Genomic_DNA"/>
</dbReference>
<evidence type="ECO:0000313" key="3">
    <source>
        <dbReference type="EMBL" id="QAT67681.1"/>
    </source>
</evidence>
<dbReference type="Pfam" id="PF07435">
    <property type="entry name" value="YycH"/>
    <property type="match status" value="1"/>
</dbReference>
<protein>
    <recommendedName>
        <fullName evidence="2">Regulatory protein YycH domain-containing protein</fullName>
    </recommendedName>
</protein>
<evidence type="ECO:0000259" key="2">
    <source>
        <dbReference type="Pfam" id="PF07435"/>
    </source>
</evidence>
<feature type="transmembrane region" description="Helical" evidence="1">
    <location>
        <begin position="9"/>
        <end position="28"/>
    </location>
</feature>
<evidence type="ECO:0000256" key="1">
    <source>
        <dbReference type="SAM" id="Phobius"/>
    </source>
</evidence>
<dbReference type="GeneID" id="82855781"/>
<name>A0AAJ3Z2B1_9BACI</name>
<keyword evidence="1" id="KW-1133">Transmembrane helix</keyword>
<sequence>MKRETIKTIVLSVLVLISLLFTFNIWGFQGNYEKISNSKAQVSDKQPITNQTKLLNEAVKPQQMFIHDKGKHYLLNDLTLYTQLWDDMSRWEVKSLKDISDTFGKQQFKDWLYASNKDPKLDLVFSDSIPLDVLQPLFKWSANSYEYNSFDRIVLPIDEGSGTKKIYFVSFSKETVVEADIESANYRNIVSEIYKEKSRMPAYKAYAINSRRDVLLPVNRLHLTEKEYFTETISPSRFKKALFDDPETVRQETNLNNPIYTDGTSLLEIYSNNRQVKFQHRNLEPSSSYQNGELINKSFKYLNDTGSWTDDYQFFSLNENQQISFYLYMDQLPVVNSQSQPFGTTSIDLRWANNDILDYKHPNYVLGANSNPLSKKSKEIMNGKELIEYLKEHDEYNFDSIEQIFPAYEMVSVSEEQDPVVKLVPTWCIKINGTVQPVSKANEAVKEGEANGVE</sequence>
<organism evidence="3 4">
    <name type="scientific">Bacillus glycinifermentans</name>
    <dbReference type="NCBI Taxonomy" id="1664069"/>
    <lineage>
        <taxon>Bacteria</taxon>
        <taxon>Bacillati</taxon>
        <taxon>Bacillota</taxon>
        <taxon>Bacilli</taxon>
        <taxon>Bacillales</taxon>
        <taxon>Bacillaceae</taxon>
        <taxon>Bacillus</taxon>
    </lineage>
</organism>
<reference evidence="3 4" key="1">
    <citation type="submission" date="2019-01" db="EMBL/GenBank/DDBJ databases">
        <title>Genome sequence of Bacillus glycinifermentans SRCM103574.</title>
        <authorList>
            <person name="Kong H.-J."/>
            <person name="Jeong S.-Y."/>
            <person name="Jeong D.-Y."/>
        </authorList>
    </citation>
    <scope>NUCLEOTIDE SEQUENCE [LARGE SCALE GENOMIC DNA]</scope>
    <source>
        <strain evidence="3 4">SRCM103574</strain>
    </source>
</reference>
<accession>A0AAJ3Z2B1</accession>
<dbReference type="AlphaFoldDB" id="A0AAJ3Z2B1"/>
<dbReference type="RefSeq" id="WP_046130586.1">
    <property type="nucleotide sequence ID" value="NZ_CP035232.1"/>
</dbReference>
<gene>
    <name evidence="3" type="ORF">EQZ20_24200</name>
</gene>
<dbReference type="Proteomes" id="UP000288675">
    <property type="component" value="Chromosome"/>
</dbReference>
<evidence type="ECO:0000313" key="4">
    <source>
        <dbReference type="Proteomes" id="UP000288675"/>
    </source>
</evidence>
<dbReference type="InterPro" id="IPR042274">
    <property type="entry name" value="YycH/YycI_2"/>
</dbReference>
<dbReference type="InterPro" id="IPR009996">
    <property type="entry name" value="YycH"/>
</dbReference>
<dbReference type="Gene3D" id="3.30.310.160">
    <property type="entry name" value="YycH protein, domain 2"/>
    <property type="match status" value="1"/>
</dbReference>
<keyword evidence="1" id="KW-0812">Transmembrane</keyword>
<keyword evidence="1" id="KW-0472">Membrane</keyword>
<dbReference type="KEGG" id="bgy:BGLY_4700"/>